<evidence type="ECO:0000313" key="2">
    <source>
        <dbReference type="EMBL" id="KAI1728690.1"/>
    </source>
</evidence>
<keyword evidence="3" id="KW-1185">Reference proteome</keyword>
<feature type="region of interest" description="Disordered" evidence="1">
    <location>
        <begin position="1"/>
        <end position="56"/>
    </location>
</feature>
<gene>
    <name evidence="2" type="ORF">DdX_00888</name>
</gene>
<dbReference type="Proteomes" id="UP001201812">
    <property type="component" value="Unassembled WGS sequence"/>
</dbReference>
<name>A0AAD4RDK9_9BILA</name>
<reference evidence="2" key="1">
    <citation type="submission" date="2022-01" db="EMBL/GenBank/DDBJ databases">
        <title>Genome Sequence Resource for Two Populations of Ditylenchus destructor, the Migratory Endoparasitic Phytonematode.</title>
        <authorList>
            <person name="Zhang H."/>
            <person name="Lin R."/>
            <person name="Xie B."/>
        </authorList>
    </citation>
    <scope>NUCLEOTIDE SEQUENCE</scope>
    <source>
        <strain evidence="2">BazhouSP</strain>
    </source>
</reference>
<dbReference type="EMBL" id="JAKKPZ010000001">
    <property type="protein sequence ID" value="KAI1728690.1"/>
    <property type="molecule type" value="Genomic_DNA"/>
</dbReference>
<comment type="caution">
    <text evidence="2">The sequence shown here is derived from an EMBL/GenBank/DDBJ whole genome shotgun (WGS) entry which is preliminary data.</text>
</comment>
<accession>A0AAD4RDK9</accession>
<organism evidence="2 3">
    <name type="scientific">Ditylenchus destructor</name>
    <dbReference type="NCBI Taxonomy" id="166010"/>
    <lineage>
        <taxon>Eukaryota</taxon>
        <taxon>Metazoa</taxon>
        <taxon>Ecdysozoa</taxon>
        <taxon>Nematoda</taxon>
        <taxon>Chromadorea</taxon>
        <taxon>Rhabditida</taxon>
        <taxon>Tylenchina</taxon>
        <taxon>Tylenchomorpha</taxon>
        <taxon>Sphaerularioidea</taxon>
        <taxon>Anguinidae</taxon>
        <taxon>Anguininae</taxon>
        <taxon>Ditylenchus</taxon>
    </lineage>
</organism>
<sequence>MDKSDHENSSTGNMQNNSGNENDHERRGAMNIGREIDGDTRNRWTKSGNSSRAGEWNSNYNYRSNYRDYGYNNSRAISDRYFSNGYNGGNFAQRKNYGDNDRFRNGFQHSYRNGGWINDRYKTIPSPNSANGCYVKHENLNTQRFTQAKIHNTADERGRTPYKSYCSPSQISSGKQSMPAAPQNKLGNDANELLDVDSMTKSLKGVLGISITNGNLPGSAQSHGSPVHSASYANVSTHADSGVMNLSPIGKGDGNSNEKMSATADEEQPTETAIQESREQSFTQDDMRKLGKMISALRDISCQLYEVYENLHINPKPE</sequence>
<feature type="compositionally biased region" description="Polar residues" evidence="1">
    <location>
        <begin position="9"/>
        <end position="20"/>
    </location>
</feature>
<dbReference type="AlphaFoldDB" id="A0AAD4RDK9"/>
<protein>
    <submittedName>
        <fullName evidence="2">Uncharacterized protein</fullName>
    </submittedName>
</protein>
<feature type="compositionally biased region" description="Polar residues" evidence="1">
    <location>
        <begin position="270"/>
        <end position="284"/>
    </location>
</feature>
<evidence type="ECO:0000313" key="3">
    <source>
        <dbReference type="Proteomes" id="UP001201812"/>
    </source>
</evidence>
<evidence type="ECO:0000256" key="1">
    <source>
        <dbReference type="SAM" id="MobiDB-lite"/>
    </source>
</evidence>
<feature type="region of interest" description="Disordered" evidence="1">
    <location>
        <begin position="157"/>
        <end position="181"/>
    </location>
</feature>
<feature type="compositionally biased region" description="Basic and acidic residues" evidence="1">
    <location>
        <begin position="21"/>
        <end position="42"/>
    </location>
</feature>
<proteinExistence type="predicted"/>
<feature type="compositionally biased region" description="Polar residues" evidence="1">
    <location>
        <begin position="166"/>
        <end position="176"/>
    </location>
</feature>
<feature type="region of interest" description="Disordered" evidence="1">
    <location>
        <begin position="249"/>
        <end position="284"/>
    </location>
</feature>